<dbReference type="EMBL" id="CP113088">
    <property type="protein sequence ID" value="WAC02214.1"/>
    <property type="molecule type" value="Genomic_DNA"/>
</dbReference>
<organism evidence="2 3">
    <name type="scientific">Lacinutrix neustonica</name>
    <dbReference type="NCBI Taxonomy" id="2980107"/>
    <lineage>
        <taxon>Bacteria</taxon>
        <taxon>Pseudomonadati</taxon>
        <taxon>Bacteroidota</taxon>
        <taxon>Flavobacteriia</taxon>
        <taxon>Flavobacteriales</taxon>
        <taxon>Flavobacteriaceae</taxon>
        <taxon>Lacinutrix</taxon>
    </lineage>
</organism>
<dbReference type="Proteomes" id="UP001164705">
    <property type="component" value="Chromosome"/>
</dbReference>
<reference evidence="2" key="1">
    <citation type="submission" date="2022-11" db="EMBL/GenBank/DDBJ databases">
        <title>Lacinutrix neustonica HL-RS19T sp. nov., isolated from the surface microlayer sample of brackish Lake Shihwa.</title>
        <authorList>
            <person name="Choi J.Y."/>
            <person name="Hwang C.Y."/>
        </authorList>
    </citation>
    <scope>NUCLEOTIDE SEQUENCE</scope>
    <source>
        <strain evidence="2">HL-RS19</strain>
    </source>
</reference>
<evidence type="ECO:0000313" key="1">
    <source>
        <dbReference type="EMBL" id="WAC02214.1"/>
    </source>
</evidence>
<dbReference type="RefSeq" id="WP_267676809.1">
    <property type="nucleotide sequence ID" value="NZ_CP113088.1"/>
</dbReference>
<keyword evidence="3" id="KW-1185">Reference proteome</keyword>
<dbReference type="KEGG" id="lnu:N7U66_21090"/>
<proteinExistence type="predicted"/>
<gene>
    <name evidence="2" type="ORF">N7U66_00025</name>
    <name evidence="1" type="ORF">N7U66_21090</name>
</gene>
<dbReference type="KEGG" id="lnu:N7U66_00025"/>
<name>A0A9E8SH04_9FLAO</name>
<evidence type="ECO:0000313" key="3">
    <source>
        <dbReference type="Proteomes" id="UP001164705"/>
    </source>
</evidence>
<dbReference type="AlphaFoldDB" id="A0A9E8SH04"/>
<evidence type="ECO:0000313" key="2">
    <source>
        <dbReference type="EMBL" id="WAC02225.1"/>
    </source>
</evidence>
<dbReference type="EMBL" id="CP113088">
    <property type="protein sequence ID" value="WAC02225.1"/>
    <property type="molecule type" value="Genomic_DNA"/>
</dbReference>
<protein>
    <submittedName>
        <fullName evidence="2">Uncharacterized protein</fullName>
    </submittedName>
</protein>
<sequence length="48" mass="4722">MALITTLPLAEQVIGLAVVVTAKAAAGAFTVNVVVASQLVAVSVTTIV</sequence>
<accession>A0A9E8SH04</accession>